<keyword evidence="5" id="KW-0804">Transcription</keyword>
<keyword evidence="2" id="KW-0902">Two-component regulatory system</keyword>
<accession>A0A0F9CPS4</accession>
<evidence type="ECO:0000256" key="5">
    <source>
        <dbReference type="ARBA" id="ARBA00023163"/>
    </source>
</evidence>
<evidence type="ECO:0000259" key="6">
    <source>
        <dbReference type="PROSITE" id="PS50110"/>
    </source>
</evidence>
<dbReference type="AlphaFoldDB" id="A0A0F9CPS4"/>
<name>A0A0F9CPS4_9ZZZZ</name>
<dbReference type="GO" id="GO:0000160">
    <property type="term" value="P:phosphorelay signal transduction system"/>
    <property type="evidence" value="ECO:0007669"/>
    <property type="project" value="UniProtKB-KW"/>
</dbReference>
<dbReference type="SMART" id="SM00448">
    <property type="entry name" value="REC"/>
    <property type="match status" value="1"/>
</dbReference>
<dbReference type="PANTHER" id="PTHR44591">
    <property type="entry name" value="STRESS RESPONSE REGULATOR PROTEIN 1"/>
    <property type="match status" value="1"/>
</dbReference>
<dbReference type="InterPro" id="IPR050595">
    <property type="entry name" value="Bact_response_regulator"/>
</dbReference>
<protein>
    <recommendedName>
        <fullName evidence="6">Response regulatory domain-containing protein</fullName>
    </recommendedName>
</protein>
<keyword evidence="1" id="KW-0597">Phosphoprotein</keyword>
<dbReference type="InterPro" id="IPR009061">
    <property type="entry name" value="DNA-bd_dom_put_sf"/>
</dbReference>
<dbReference type="Gene3D" id="3.40.50.2300">
    <property type="match status" value="1"/>
</dbReference>
<reference evidence="7" key="1">
    <citation type="journal article" date="2015" name="Nature">
        <title>Complex archaea that bridge the gap between prokaryotes and eukaryotes.</title>
        <authorList>
            <person name="Spang A."/>
            <person name="Saw J.H."/>
            <person name="Jorgensen S.L."/>
            <person name="Zaremba-Niedzwiedzka K."/>
            <person name="Martijn J."/>
            <person name="Lind A.E."/>
            <person name="van Eijk R."/>
            <person name="Schleper C."/>
            <person name="Guy L."/>
            <person name="Ettema T.J."/>
        </authorList>
    </citation>
    <scope>NUCLEOTIDE SEQUENCE</scope>
</reference>
<evidence type="ECO:0000313" key="7">
    <source>
        <dbReference type="EMBL" id="KKL51348.1"/>
    </source>
</evidence>
<dbReference type="Pfam" id="PF00072">
    <property type="entry name" value="Response_reg"/>
    <property type="match status" value="1"/>
</dbReference>
<dbReference type="PROSITE" id="PS50110">
    <property type="entry name" value="RESPONSE_REGULATORY"/>
    <property type="match status" value="1"/>
</dbReference>
<evidence type="ECO:0000256" key="3">
    <source>
        <dbReference type="ARBA" id="ARBA00023015"/>
    </source>
</evidence>
<evidence type="ECO:0000256" key="4">
    <source>
        <dbReference type="ARBA" id="ARBA00023125"/>
    </source>
</evidence>
<organism evidence="7">
    <name type="scientific">marine sediment metagenome</name>
    <dbReference type="NCBI Taxonomy" id="412755"/>
    <lineage>
        <taxon>unclassified sequences</taxon>
        <taxon>metagenomes</taxon>
        <taxon>ecological metagenomes</taxon>
    </lineage>
</organism>
<keyword evidence="3" id="KW-0805">Transcription regulation</keyword>
<dbReference type="Gene3D" id="1.10.1660.10">
    <property type="match status" value="1"/>
</dbReference>
<dbReference type="FunFam" id="3.40.50.2300:FF:000001">
    <property type="entry name" value="DNA-binding response regulator PhoB"/>
    <property type="match status" value="1"/>
</dbReference>
<gene>
    <name evidence="7" type="ORF">LCGC14_2296400</name>
</gene>
<dbReference type="InterPro" id="IPR041657">
    <property type="entry name" value="HTH_17"/>
</dbReference>
<dbReference type="SUPFAM" id="SSF52172">
    <property type="entry name" value="CheY-like"/>
    <property type="match status" value="1"/>
</dbReference>
<dbReference type="Pfam" id="PF12728">
    <property type="entry name" value="HTH_17"/>
    <property type="match status" value="1"/>
</dbReference>
<dbReference type="GO" id="GO:0003677">
    <property type="term" value="F:DNA binding"/>
    <property type="evidence" value="ECO:0007669"/>
    <property type="project" value="UniProtKB-KW"/>
</dbReference>
<proteinExistence type="predicted"/>
<feature type="domain" description="Response regulatory" evidence="6">
    <location>
        <begin position="69"/>
        <end position="185"/>
    </location>
</feature>
<comment type="caution">
    <text evidence="7">The sequence shown here is derived from an EMBL/GenBank/DDBJ whole genome shotgun (WGS) entry which is preliminary data.</text>
</comment>
<dbReference type="InterPro" id="IPR001789">
    <property type="entry name" value="Sig_transdc_resp-reg_receiver"/>
</dbReference>
<dbReference type="PANTHER" id="PTHR44591:SF3">
    <property type="entry name" value="RESPONSE REGULATORY DOMAIN-CONTAINING PROTEIN"/>
    <property type="match status" value="1"/>
</dbReference>
<sequence>MSNHLYTAPQAAKICSVSRTTMWRWVKYGELKAFRTPRGIYKIRKKDLESFIRKKMKHLLVADLSQEKRILIVDDDKQIVEVLSQMLSSNGYQTEKAFDGFEAGAKVMQFKPGLMILDLYMPGIDGFEVCGRIKKNSDTSHIKIMVLTGFDTPENRDRIMKAGADGYMAKPLDKDELIQNIEDILND</sequence>
<dbReference type="CDD" id="cd04762">
    <property type="entry name" value="HTH_MerR-trunc"/>
    <property type="match status" value="1"/>
</dbReference>
<keyword evidence="4" id="KW-0238">DNA-binding</keyword>
<evidence type="ECO:0000256" key="2">
    <source>
        <dbReference type="ARBA" id="ARBA00023012"/>
    </source>
</evidence>
<dbReference type="EMBL" id="LAZR01032282">
    <property type="protein sequence ID" value="KKL51348.1"/>
    <property type="molecule type" value="Genomic_DNA"/>
</dbReference>
<dbReference type="InterPro" id="IPR011006">
    <property type="entry name" value="CheY-like_superfamily"/>
</dbReference>
<dbReference type="SUPFAM" id="SSF46955">
    <property type="entry name" value="Putative DNA-binding domain"/>
    <property type="match status" value="1"/>
</dbReference>
<evidence type="ECO:0000256" key="1">
    <source>
        <dbReference type="ARBA" id="ARBA00022553"/>
    </source>
</evidence>